<dbReference type="PANTHER" id="PTHR21248:SF12">
    <property type="entry name" value="CARDIOLIPIN SYNTHASE C"/>
    <property type="match status" value="1"/>
</dbReference>
<reference evidence="2 3" key="1">
    <citation type="submission" date="2019-07" db="EMBL/GenBank/DDBJ databases">
        <title>Whole genome shotgun sequence of Halomonas halophila NBRC 102604.</title>
        <authorList>
            <person name="Hosoyama A."/>
            <person name="Uohara A."/>
            <person name="Ohji S."/>
            <person name="Ichikawa N."/>
        </authorList>
    </citation>
    <scope>NUCLEOTIDE SEQUENCE [LARGE SCALE GENOMIC DNA]</scope>
    <source>
        <strain evidence="2 3">NBRC 102604</strain>
    </source>
</reference>
<dbReference type="Gene3D" id="3.30.870.10">
    <property type="entry name" value="Endonuclease Chain A"/>
    <property type="match status" value="2"/>
</dbReference>
<feature type="domain" description="PLD phosphodiesterase" evidence="1">
    <location>
        <begin position="413"/>
        <end position="440"/>
    </location>
</feature>
<dbReference type="RefSeq" id="WP_202020709.1">
    <property type="nucleotide sequence ID" value="NZ_BJUS01000032.1"/>
</dbReference>
<dbReference type="SUPFAM" id="SSF56024">
    <property type="entry name" value="Phospholipase D/nuclease"/>
    <property type="match status" value="2"/>
</dbReference>
<dbReference type="SMART" id="SM00155">
    <property type="entry name" value="PLDc"/>
    <property type="match status" value="2"/>
</dbReference>
<comment type="caution">
    <text evidence="2">The sequence shown here is derived from an EMBL/GenBank/DDBJ whole genome shotgun (WGS) entry which is preliminary data.</text>
</comment>
<dbReference type="CDD" id="cd09111">
    <property type="entry name" value="PLDc_ymdC_like_1"/>
    <property type="match status" value="1"/>
</dbReference>
<dbReference type="CDD" id="cd09113">
    <property type="entry name" value="PLDc_ymdC_like_2"/>
    <property type="match status" value="1"/>
</dbReference>
<evidence type="ECO:0000313" key="2">
    <source>
        <dbReference type="EMBL" id="GEK73965.1"/>
    </source>
</evidence>
<dbReference type="PROSITE" id="PS50035">
    <property type="entry name" value="PLD"/>
    <property type="match status" value="2"/>
</dbReference>
<name>A0ABQ0U6B0_9GAMM</name>
<dbReference type="PANTHER" id="PTHR21248">
    <property type="entry name" value="CARDIOLIPIN SYNTHASE"/>
    <property type="match status" value="1"/>
</dbReference>
<proteinExistence type="predicted"/>
<dbReference type="Pfam" id="PF13091">
    <property type="entry name" value="PLDc_2"/>
    <property type="match status" value="2"/>
</dbReference>
<gene>
    <name evidence="2" type="ORF">HHA04nite_25090</name>
</gene>
<dbReference type="InterPro" id="IPR025202">
    <property type="entry name" value="PLD-like_dom"/>
</dbReference>
<keyword evidence="3" id="KW-1185">Reference proteome</keyword>
<evidence type="ECO:0000259" key="1">
    <source>
        <dbReference type="PROSITE" id="PS50035"/>
    </source>
</evidence>
<organism evidence="2 3">
    <name type="scientific">Halomonas halophila</name>
    <dbReference type="NCBI Taxonomy" id="29573"/>
    <lineage>
        <taxon>Bacteria</taxon>
        <taxon>Pseudomonadati</taxon>
        <taxon>Pseudomonadota</taxon>
        <taxon>Gammaproteobacteria</taxon>
        <taxon>Oceanospirillales</taxon>
        <taxon>Halomonadaceae</taxon>
        <taxon>Halomonas</taxon>
    </lineage>
</organism>
<dbReference type="EMBL" id="BJUS01000032">
    <property type="protein sequence ID" value="GEK73965.1"/>
    <property type="molecule type" value="Genomic_DNA"/>
</dbReference>
<dbReference type="Proteomes" id="UP000321121">
    <property type="component" value="Unassembled WGS sequence"/>
</dbReference>
<sequence length="522" mass="57512">MTRSFPGRRSRSGLWLAMAMLLWLAGCSPLPPLEGRSETQQLPVAQARDTSLGEMVSPLVAQHDDTNGFHALRNARDAFAARLLLARSAEQTLDVQYYIWHDDITGSLLHRALLDAADRGVRVRMLLDDTNTAGLDDTLAALDAHANIEVRLFNPFVIRSPRFVGYITDFSRANRRMHNKSFTVDNQATIIGGRNIGDEYFGAATDVAFSDLDVLAIGPVVQDVSGDFDRYWASRSAYPVSRLIDSVGREGTARLEDELDALLAEPEAQDYLAALEEEPLILRLRERRLPLVWAEATMVSDDPAKGLGEAGADELLIGRIRGLLGPPEDEVYLVSPYFVPEDRGTGLFTGLEASGVDVTILTNALEATDVGAVHAGYAKHRRELLEAGVRLFELKRQPGAPGRSQAAGPFGSKGASLHAKTFAVDEERLFVGSFNFDPRSADLNTELGFVIESPELAREMTAFFRDDIPANAYEVRLDEGGDLVWLERTDAGMIRHDSEPNVGALRRAWVRFISVLPIDWLL</sequence>
<protein>
    <submittedName>
        <fullName evidence="2">Phospholipase D family protein</fullName>
    </submittedName>
</protein>
<evidence type="ECO:0000313" key="3">
    <source>
        <dbReference type="Proteomes" id="UP000321121"/>
    </source>
</evidence>
<accession>A0ABQ0U6B0</accession>
<feature type="domain" description="PLD phosphodiesterase" evidence="1">
    <location>
        <begin position="173"/>
        <end position="200"/>
    </location>
</feature>
<dbReference type="PROSITE" id="PS51257">
    <property type="entry name" value="PROKAR_LIPOPROTEIN"/>
    <property type="match status" value="1"/>
</dbReference>
<dbReference type="InterPro" id="IPR001736">
    <property type="entry name" value="PLipase_D/transphosphatidylase"/>
</dbReference>